<sequence>MARVEYEITAERAVFRFRRMSSDPSVTGVLRYRNPRGRTLTAHGGLAPRTSAEEWIEVPIAIDAVVTIEQAGRAPARRPG</sequence>
<reference evidence="1 2" key="1">
    <citation type="submission" date="2020-08" db="EMBL/GenBank/DDBJ databases">
        <title>Genomic Encyclopedia of Type Strains, Phase IV (KMG-IV): sequencing the most valuable type-strain genomes for metagenomic binning, comparative biology and taxonomic classification.</title>
        <authorList>
            <person name="Goeker M."/>
        </authorList>
    </citation>
    <scope>NUCLEOTIDE SEQUENCE [LARGE SCALE GENOMIC DNA]</scope>
    <source>
        <strain evidence="1 2">DSM 45615</strain>
    </source>
</reference>
<organism evidence="1 2">
    <name type="scientific">Thermocatellispora tengchongensis</name>
    <dbReference type="NCBI Taxonomy" id="1073253"/>
    <lineage>
        <taxon>Bacteria</taxon>
        <taxon>Bacillati</taxon>
        <taxon>Actinomycetota</taxon>
        <taxon>Actinomycetes</taxon>
        <taxon>Streptosporangiales</taxon>
        <taxon>Streptosporangiaceae</taxon>
        <taxon>Thermocatellispora</taxon>
    </lineage>
</organism>
<name>A0A840P8P6_9ACTN</name>
<evidence type="ECO:0000313" key="2">
    <source>
        <dbReference type="Proteomes" id="UP000578449"/>
    </source>
</evidence>
<protein>
    <submittedName>
        <fullName evidence="1">Uncharacterized protein</fullName>
    </submittedName>
</protein>
<evidence type="ECO:0000313" key="1">
    <source>
        <dbReference type="EMBL" id="MBB5133810.1"/>
    </source>
</evidence>
<dbReference type="EMBL" id="JACHGN010000007">
    <property type="protein sequence ID" value="MBB5133810.1"/>
    <property type="molecule type" value="Genomic_DNA"/>
</dbReference>
<accession>A0A840P8P6</accession>
<dbReference type="Proteomes" id="UP000578449">
    <property type="component" value="Unassembled WGS sequence"/>
</dbReference>
<proteinExistence type="predicted"/>
<dbReference type="AlphaFoldDB" id="A0A840P8P6"/>
<keyword evidence="2" id="KW-1185">Reference proteome</keyword>
<comment type="caution">
    <text evidence="1">The sequence shown here is derived from an EMBL/GenBank/DDBJ whole genome shotgun (WGS) entry which is preliminary data.</text>
</comment>
<dbReference type="RefSeq" id="WP_185050780.1">
    <property type="nucleotide sequence ID" value="NZ_BAABIX010000073.1"/>
</dbReference>
<gene>
    <name evidence="1" type="ORF">HNP84_003536</name>
</gene>